<feature type="compositionally biased region" description="Low complexity" evidence="4">
    <location>
        <begin position="144"/>
        <end position="186"/>
    </location>
</feature>
<dbReference type="PANTHER" id="PTHR47372">
    <property type="entry name" value="DAUER UP-REGULATED-RELATED"/>
    <property type="match status" value="1"/>
</dbReference>
<organism evidence="6 7">
    <name type="scientific">Salmonella phage STWB21</name>
    <dbReference type="NCBI Taxonomy" id="2815768"/>
    <lineage>
        <taxon>Viruses</taxon>
        <taxon>Duplodnaviria</taxon>
        <taxon>Heunggongvirae</taxon>
        <taxon>Uroviricota</taxon>
        <taxon>Caudoviricetes</taxon>
        <taxon>Demerecviridae</taxon>
        <taxon>Markadamsvirinae</taxon>
        <taxon>Epseptimavirus</taxon>
        <taxon>Epseptimavirus STWB21</taxon>
    </lineage>
</organism>
<evidence type="ECO:0000256" key="3">
    <source>
        <dbReference type="SAM" id="Coils"/>
    </source>
</evidence>
<sequence length="1078" mass="114851">MAIRTKIIVQQILNIDDTTTTASKYPKYTVVLGNSISSITAGELTAAVEASAASAAAAKDSEIAAKESETNAKDSENLAAIYATSSETSATQSAASAAEAERQAGLSQKSAEASAASAEESKGFRDSAELAAQNAETSRRLAEQAKTAAQQAQTAAETAKTGAETAKAGAEAAATTAGEHAAAAKQSELNAKESETNAAGSAVEAGDKAVDATAEADRAKAEADRATQIVDGKLDKVDISGFIKVYKTKAEADADVGSRVLGEKILVWNQTDSKYGWYKVAGTAEAPVLELVELEQKLVSINNVHADDAGNVQITLPGGNPSLWLGEVTWFPYDKDSGVGYPGVLPADGREVLRVDYPDTWEAIEAGLIPSVSEAEWQAGATLYFSTGDGSTTFRLPDMMQGQAFRAPTKGEEDAGAIKEQIPYITTVNGIGPADDTGAIKLPYVAMVNGTIRPDESGNISLGNVVTKNVWDGINGEVLLRGAFGLGGAGLTLNEPDIVSFFKAMRAFGSGYYRNDTGIGGLPAYSAGFYSKTADTHSFICPQYSSGIVFVGTINDNQLDGENPTIHTNILYGSANKPDLNNDTQGILAINKGGTGASTVDTAKVNLGLDRFLQGLTSTTMRVGDYTFSLADNGEWGVVKKGVGGWTPLGIAQGGTGAQSVDGVRHNLGLATDHSPIFAGIDLQGLNGTTSGIAVLRNRNAEGVQLSYSRVYHEIQGGVAKTTIQTTKEGGNTSYYQFDESGEFGAIKIKVGADYAFKLEGGERNDLQLYSARTPIMNDWANFTRYNWYNDISVSGAVRGGSDKILCHRIRVYSPGVDSYDYNFFPQGILTGNTFRGRCLAGAWGTEYNWGNNYIPFNAQSSTNNNGGWSPIIAGGTETPSGYGMRVAFGSISPGVQGWSHMVLKMLGDDNKHRAYQFDVSGGLYTWAQVADGSWGGNYDYAKNPTSDRDLKYDITYTEGRESYDRVMQWLPTMFKYKGSDTQRYGLIAQDLAKIDLQYVKIVPGSPIFEDVIGVDEDGNEYVDRQIETDRADDTLALDSNVILTDMACAMVYMGNKMDKLEQELEQLKQAVASLTSL</sequence>
<reference evidence="6 7" key="1">
    <citation type="submission" date="2021-02" db="EMBL/GenBank/DDBJ databases">
        <authorList>
            <person name="Mondal P."/>
            <person name="Mallick B."/>
            <person name="Dutta M."/>
        </authorList>
    </citation>
    <scope>NUCLEOTIDE SEQUENCE [LARGE SCALE GENOMIC DNA]</scope>
</reference>
<dbReference type="PANTHER" id="PTHR47372:SF11">
    <property type="entry name" value="RE19971P"/>
    <property type="match status" value="1"/>
</dbReference>
<feature type="region of interest" description="Disordered" evidence="4">
    <location>
        <begin position="92"/>
        <end position="210"/>
    </location>
</feature>
<evidence type="ECO:0000313" key="7">
    <source>
        <dbReference type="Proteomes" id="UP000671994"/>
    </source>
</evidence>
<evidence type="ECO:0000313" key="6">
    <source>
        <dbReference type="EMBL" id="QTJ63443.1"/>
    </source>
</evidence>
<comment type="subcellular location">
    <subcellularLocation>
        <location evidence="1">Virion</location>
    </subcellularLocation>
</comment>
<feature type="domain" description="Peptidase S74" evidence="5">
    <location>
        <begin position="947"/>
        <end position="1065"/>
    </location>
</feature>
<proteinExistence type="predicted"/>
<feature type="compositionally biased region" description="Basic and acidic residues" evidence="4">
    <location>
        <begin position="119"/>
        <end position="128"/>
    </location>
</feature>
<dbReference type="GO" id="GO:0098015">
    <property type="term" value="C:virus tail"/>
    <property type="evidence" value="ECO:0007669"/>
    <property type="project" value="UniProtKB-KW"/>
</dbReference>
<name>A0A8A6RHI3_9CAUD</name>
<keyword evidence="2" id="KW-1227">Viral tail protein</keyword>
<evidence type="ECO:0000256" key="1">
    <source>
        <dbReference type="ARBA" id="ARBA00004328"/>
    </source>
</evidence>
<dbReference type="PROSITE" id="PS51688">
    <property type="entry name" value="ICA"/>
    <property type="match status" value="1"/>
</dbReference>
<keyword evidence="7" id="KW-1185">Reference proteome</keyword>
<dbReference type="EMBL" id="MW567727">
    <property type="protein sequence ID" value="QTJ63443.1"/>
    <property type="molecule type" value="Genomic_DNA"/>
</dbReference>
<evidence type="ECO:0000256" key="2">
    <source>
        <dbReference type="ARBA" id="ARBA00022732"/>
    </source>
</evidence>
<feature type="coiled-coil region" evidence="3">
    <location>
        <begin position="1051"/>
        <end position="1078"/>
    </location>
</feature>
<keyword evidence="2" id="KW-0946">Virion</keyword>
<evidence type="ECO:0000256" key="4">
    <source>
        <dbReference type="SAM" id="MobiDB-lite"/>
    </source>
</evidence>
<accession>A0A8A6RHI3</accession>
<dbReference type="InterPro" id="IPR030392">
    <property type="entry name" value="S74_ICA"/>
</dbReference>
<dbReference type="Pfam" id="PF13884">
    <property type="entry name" value="Peptidase_S74"/>
    <property type="match status" value="1"/>
</dbReference>
<keyword evidence="3" id="KW-0175">Coiled coil</keyword>
<protein>
    <submittedName>
        <fullName evidence="6">L-shaped tail fiber</fullName>
    </submittedName>
</protein>
<evidence type="ECO:0000259" key="5">
    <source>
        <dbReference type="PROSITE" id="PS51688"/>
    </source>
</evidence>
<dbReference type="RefSeq" id="YP_011859817.1">
    <property type="nucleotide sequence ID" value="NC_103643.1"/>
</dbReference>
<dbReference type="Proteomes" id="UP000671994">
    <property type="component" value="Segment"/>
</dbReference>